<dbReference type="EC" id="3.1.4.58" evidence="2"/>
<evidence type="ECO:0000313" key="3">
    <source>
        <dbReference type="EMBL" id="SHE74513.1"/>
    </source>
</evidence>
<dbReference type="SUPFAM" id="SSF55144">
    <property type="entry name" value="LigT-like"/>
    <property type="match status" value="1"/>
</dbReference>
<feature type="active site" description="Proton donor" evidence="2">
    <location>
        <position position="39"/>
    </location>
</feature>
<gene>
    <name evidence="3" type="ORF">SAMN02745148_01024</name>
</gene>
<dbReference type="GO" id="GO:0008664">
    <property type="term" value="F:RNA 2',3'-cyclic 3'-phosphodiesterase activity"/>
    <property type="evidence" value="ECO:0007669"/>
    <property type="project" value="UniProtKB-EC"/>
</dbReference>
<dbReference type="Proteomes" id="UP000184346">
    <property type="component" value="Unassembled WGS sequence"/>
</dbReference>
<feature type="short sequence motif" description="HXTX 2" evidence="2">
    <location>
        <begin position="121"/>
        <end position="124"/>
    </location>
</feature>
<organism evidence="3 4">
    <name type="scientific">Modicisalibacter ilicicola DSM 19980</name>
    <dbReference type="NCBI Taxonomy" id="1121942"/>
    <lineage>
        <taxon>Bacteria</taxon>
        <taxon>Pseudomonadati</taxon>
        <taxon>Pseudomonadota</taxon>
        <taxon>Gammaproteobacteria</taxon>
        <taxon>Oceanospirillales</taxon>
        <taxon>Halomonadaceae</taxon>
        <taxon>Modicisalibacter</taxon>
    </lineage>
</organism>
<dbReference type="Gene3D" id="3.90.1140.10">
    <property type="entry name" value="Cyclic phosphodiesterase"/>
    <property type="match status" value="1"/>
</dbReference>
<evidence type="ECO:0000313" key="4">
    <source>
        <dbReference type="Proteomes" id="UP000184346"/>
    </source>
</evidence>
<evidence type="ECO:0000256" key="2">
    <source>
        <dbReference type="HAMAP-Rule" id="MF_01940"/>
    </source>
</evidence>
<dbReference type="NCBIfam" id="TIGR02258">
    <property type="entry name" value="2_5_ligase"/>
    <property type="match status" value="1"/>
</dbReference>
<dbReference type="Pfam" id="PF13563">
    <property type="entry name" value="2_5_RNA_ligase2"/>
    <property type="match status" value="1"/>
</dbReference>
<name>A0A1M4W058_9GAMM</name>
<proteinExistence type="inferred from homology"/>
<comment type="similarity">
    <text evidence="2">Belongs to the 2H phosphoesterase superfamily. ThpR family.</text>
</comment>
<reference evidence="3 4" key="1">
    <citation type="submission" date="2016-11" db="EMBL/GenBank/DDBJ databases">
        <authorList>
            <person name="Jaros S."/>
            <person name="Januszkiewicz K."/>
            <person name="Wedrychowicz H."/>
        </authorList>
    </citation>
    <scope>NUCLEOTIDE SEQUENCE [LARGE SCALE GENOMIC DNA]</scope>
    <source>
        <strain evidence="3 4">DSM 19980</strain>
    </source>
</reference>
<dbReference type="PANTHER" id="PTHR35561">
    <property type="entry name" value="RNA 2',3'-CYCLIC PHOSPHODIESTERASE"/>
    <property type="match status" value="1"/>
</dbReference>
<dbReference type="GO" id="GO:0004113">
    <property type="term" value="F:2',3'-cyclic-nucleotide 3'-phosphodiesterase activity"/>
    <property type="evidence" value="ECO:0007669"/>
    <property type="project" value="InterPro"/>
</dbReference>
<protein>
    <recommendedName>
        <fullName evidence="2">RNA 2',3'-cyclic phosphodiesterase</fullName>
        <shortName evidence="2">RNA 2',3'-CPDase</shortName>
        <ecNumber evidence="2">3.1.4.58</ecNumber>
    </recommendedName>
</protein>
<dbReference type="STRING" id="1121942.SAMN02745148_01024"/>
<sequence>MRLFFALWPDPALRERLETLAIQAQHRCGGKRTATDKLHLTLAFLGEVPPHQVTPLVETTHQLTGPAGTWTLDRLGHFPRGGVVWAGSATAPESLAAFQKRLWSALAPLGFTPPRHAFRPHVTLVRKASRPVQADADDALPLVWPLGSASLVHSAVDGPGRRYVTLARTAPRGG</sequence>
<comment type="function">
    <text evidence="2">Hydrolyzes RNA 2',3'-cyclic phosphodiester to an RNA 2'-phosphomonoester.</text>
</comment>
<dbReference type="GO" id="GO:0016874">
    <property type="term" value="F:ligase activity"/>
    <property type="evidence" value="ECO:0007669"/>
    <property type="project" value="UniProtKB-KW"/>
</dbReference>
<dbReference type="InterPro" id="IPR009097">
    <property type="entry name" value="Cyclic_Pdiesterase"/>
</dbReference>
<dbReference type="EMBL" id="FQUJ01000004">
    <property type="protein sequence ID" value="SHE74513.1"/>
    <property type="molecule type" value="Genomic_DNA"/>
</dbReference>
<dbReference type="RefSeq" id="WP_072820399.1">
    <property type="nucleotide sequence ID" value="NZ_FQUJ01000004.1"/>
</dbReference>
<dbReference type="HAMAP" id="MF_01940">
    <property type="entry name" value="RNA_CPDase"/>
    <property type="match status" value="1"/>
</dbReference>
<accession>A0A1M4W058</accession>
<dbReference type="OrthoDB" id="7061261at2"/>
<dbReference type="AlphaFoldDB" id="A0A1M4W058"/>
<dbReference type="InterPro" id="IPR004175">
    <property type="entry name" value="RNA_CPDase"/>
</dbReference>
<feature type="short sequence motif" description="HXTX 1" evidence="2">
    <location>
        <begin position="39"/>
        <end position="42"/>
    </location>
</feature>
<keyword evidence="1 2" id="KW-0378">Hydrolase</keyword>
<evidence type="ECO:0000256" key="1">
    <source>
        <dbReference type="ARBA" id="ARBA00022801"/>
    </source>
</evidence>
<dbReference type="PANTHER" id="PTHR35561:SF1">
    <property type="entry name" value="RNA 2',3'-CYCLIC PHOSPHODIESTERASE"/>
    <property type="match status" value="1"/>
</dbReference>
<keyword evidence="4" id="KW-1185">Reference proteome</keyword>
<feature type="active site" description="Proton acceptor" evidence="2">
    <location>
        <position position="121"/>
    </location>
</feature>
<keyword evidence="3" id="KW-0436">Ligase</keyword>
<comment type="catalytic activity">
    <reaction evidence="2">
        <text>a 3'-end 2',3'-cyclophospho-ribonucleotide-RNA + H2O = a 3'-end 2'-phospho-ribonucleotide-RNA + H(+)</text>
        <dbReference type="Rhea" id="RHEA:11828"/>
        <dbReference type="Rhea" id="RHEA-COMP:10464"/>
        <dbReference type="Rhea" id="RHEA-COMP:17353"/>
        <dbReference type="ChEBI" id="CHEBI:15377"/>
        <dbReference type="ChEBI" id="CHEBI:15378"/>
        <dbReference type="ChEBI" id="CHEBI:83064"/>
        <dbReference type="ChEBI" id="CHEBI:173113"/>
        <dbReference type="EC" id="3.1.4.58"/>
    </reaction>
</comment>